<dbReference type="SUPFAM" id="SSF52047">
    <property type="entry name" value="RNI-like"/>
    <property type="match status" value="1"/>
</dbReference>
<name>A0A8T0DUQ8_9TREM</name>
<dbReference type="OrthoDB" id="660555at2759"/>
<dbReference type="Pfam" id="PF00560">
    <property type="entry name" value="LRR_1"/>
    <property type="match status" value="1"/>
</dbReference>
<keyword evidence="2" id="KW-0677">Repeat</keyword>
<sequence length="667" mass="72827">MNFKVNFGRSETLQPVTNIHVKVLRQAQQTGILNLSNRNLTYLPSNVWELNKPLPPEEGDDVINLDRSSDGPRWWETQPISRLILTSNLLTTLSGDGLIKLDTLTHLDVRDNQLSDLPSEIGELVNLKSLILSLNRLQKLPDSLGRLRSLVLLDVANNQLTSLGNHLADLISLEKLDAFHNCLTSLPSLPPRLRKLDLNHNRIERLPDGLLQHMPLLNMLDVSSNQLTSLVLDTREPSARSGSDLTVLNAAYNRLTAVPDVAGLPALKELCLGDNRIAAISLSVFQGCPLTTLDLAHNGLCHLPEGISVVLPNLVRLDVSANELNSLQALMVERNPLRSIRQNVLAAGTTAIKEVLAQRHVPAASTPNTVSQPITSESACSTPVEPVTAPHDNMPLKSTKNGQETASQASLGCGGDPVVRKEFQVPLANPSGLLNWSEPVRGTPTSSLPALDDESEWLQASGASSTVQIRSVMLEQRMLKTFPRGLFAFTPTLSTLNLSCNRLTELPEDISRFIKLTILDLTLEPSSRVSCAISVGSRNQLRTLPLSFSQLGHLATLKLDYNPLGTEFSEVAIFTPPLAHSLEYLSMRACKLKQVPDPARLQASTMPRLVHLDLADNDIDSIPAELGLCTHLKSLQLSGNTFRIPRPAVVAKGTPAILEYLRSRLPS</sequence>
<dbReference type="SMART" id="SM00369">
    <property type="entry name" value="LRR_TYP"/>
    <property type="match status" value="10"/>
</dbReference>
<comment type="caution">
    <text evidence="4">The sequence shown here is derived from an EMBL/GenBank/DDBJ whole genome shotgun (WGS) entry which is preliminary data.</text>
</comment>
<dbReference type="PANTHER" id="PTHR48051">
    <property type="match status" value="1"/>
</dbReference>
<keyword evidence="1" id="KW-0433">Leucine-rich repeat</keyword>
<evidence type="ECO:0000256" key="1">
    <source>
        <dbReference type="ARBA" id="ARBA00022614"/>
    </source>
</evidence>
<dbReference type="InterPro" id="IPR032675">
    <property type="entry name" value="LRR_dom_sf"/>
</dbReference>
<protein>
    <recommendedName>
        <fullName evidence="6">Leucine-rich repeat-containing protein 40</fullName>
    </recommendedName>
</protein>
<dbReference type="InterPro" id="IPR003591">
    <property type="entry name" value="Leu-rich_rpt_typical-subtyp"/>
</dbReference>
<dbReference type="InterPro" id="IPR001611">
    <property type="entry name" value="Leu-rich_rpt"/>
</dbReference>
<dbReference type="SMART" id="SM00364">
    <property type="entry name" value="LRR_BAC"/>
    <property type="match status" value="9"/>
</dbReference>
<evidence type="ECO:0000313" key="5">
    <source>
        <dbReference type="Proteomes" id="UP000699462"/>
    </source>
</evidence>
<dbReference type="SUPFAM" id="SSF52058">
    <property type="entry name" value="L domain-like"/>
    <property type="match status" value="1"/>
</dbReference>
<accession>A0A8T0DUQ8</accession>
<dbReference type="Gene3D" id="3.80.10.10">
    <property type="entry name" value="Ribonuclease Inhibitor"/>
    <property type="match status" value="4"/>
</dbReference>
<keyword evidence="5" id="KW-1185">Reference proteome</keyword>
<dbReference type="Pfam" id="PF13516">
    <property type="entry name" value="LRR_6"/>
    <property type="match status" value="2"/>
</dbReference>
<gene>
    <name evidence="4" type="ORF">P879_03022</name>
</gene>
<dbReference type="AlphaFoldDB" id="A0A8T0DUQ8"/>
<feature type="compositionally biased region" description="Polar residues" evidence="3">
    <location>
        <begin position="365"/>
        <end position="381"/>
    </location>
</feature>
<evidence type="ECO:0008006" key="6">
    <source>
        <dbReference type="Google" id="ProtNLM"/>
    </source>
</evidence>
<dbReference type="Pfam" id="PF13855">
    <property type="entry name" value="LRR_8"/>
    <property type="match status" value="1"/>
</dbReference>
<evidence type="ECO:0000256" key="3">
    <source>
        <dbReference type="SAM" id="MobiDB-lite"/>
    </source>
</evidence>
<dbReference type="EMBL" id="JTDF01000599">
    <property type="protein sequence ID" value="KAF8571300.1"/>
    <property type="molecule type" value="Genomic_DNA"/>
</dbReference>
<evidence type="ECO:0000313" key="4">
    <source>
        <dbReference type="EMBL" id="KAF8571300.1"/>
    </source>
</evidence>
<dbReference type="PANTHER" id="PTHR48051:SF54">
    <property type="entry name" value="LEUCINE-RICH REPEAT-CONTAINING PROTEIN"/>
    <property type="match status" value="1"/>
</dbReference>
<dbReference type="GO" id="GO:0005737">
    <property type="term" value="C:cytoplasm"/>
    <property type="evidence" value="ECO:0007669"/>
    <property type="project" value="TreeGrafter"/>
</dbReference>
<dbReference type="Proteomes" id="UP000699462">
    <property type="component" value="Unassembled WGS sequence"/>
</dbReference>
<reference evidence="4 5" key="1">
    <citation type="submission" date="2019-07" db="EMBL/GenBank/DDBJ databases">
        <title>Annotation for the trematode Paragonimus westermani.</title>
        <authorList>
            <person name="Choi Y.-J."/>
        </authorList>
    </citation>
    <scope>NUCLEOTIDE SEQUENCE [LARGE SCALE GENOMIC DNA]</scope>
    <source>
        <strain evidence="4">180907_Pwestermani</strain>
    </source>
</reference>
<organism evidence="4 5">
    <name type="scientific">Paragonimus westermani</name>
    <dbReference type="NCBI Taxonomy" id="34504"/>
    <lineage>
        <taxon>Eukaryota</taxon>
        <taxon>Metazoa</taxon>
        <taxon>Spiralia</taxon>
        <taxon>Lophotrochozoa</taxon>
        <taxon>Platyhelminthes</taxon>
        <taxon>Trematoda</taxon>
        <taxon>Digenea</taxon>
        <taxon>Plagiorchiida</taxon>
        <taxon>Troglotremata</taxon>
        <taxon>Troglotrematidae</taxon>
        <taxon>Paragonimus</taxon>
    </lineage>
</organism>
<evidence type="ECO:0000256" key="2">
    <source>
        <dbReference type="ARBA" id="ARBA00022737"/>
    </source>
</evidence>
<dbReference type="PROSITE" id="PS51450">
    <property type="entry name" value="LRR"/>
    <property type="match status" value="6"/>
</dbReference>
<feature type="region of interest" description="Disordered" evidence="3">
    <location>
        <begin position="365"/>
        <end position="385"/>
    </location>
</feature>
<dbReference type="InterPro" id="IPR050216">
    <property type="entry name" value="LRR_domain-containing"/>
</dbReference>
<proteinExistence type="predicted"/>